<keyword evidence="4" id="KW-0675">Receptor</keyword>
<dbReference type="InterPro" id="IPR036942">
    <property type="entry name" value="Beta-barrel_TonB_sf"/>
</dbReference>
<evidence type="ECO:0000256" key="1">
    <source>
        <dbReference type="ARBA" id="ARBA00004442"/>
    </source>
</evidence>
<accession>A0ABP8IE50</accession>
<comment type="caution">
    <text evidence="4">The sequence shown here is derived from an EMBL/GenBank/DDBJ whole genome shotgun (WGS) entry which is preliminary data.</text>
</comment>
<organism evidence="4 5">
    <name type="scientific">Hymenobacter saemangeumensis</name>
    <dbReference type="NCBI Taxonomy" id="1084522"/>
    <lineage>
        <taxon>Bacteria</taxon>
        <taxon>Pseudomonadati</taxon>
        <taxon>Bacteroidota</taxon>
        <taxon>Cytophagia</taxon>
        <taxon>Cytophagales</taxon>
        <taxon>Hymenobacteraceae</taxon>
        <taxon>Hymenobacter</taxon>
    </lineage>
</organism>
<reference evidence="5" key="1">
    <citation type="journal article" date="2019" name="Int. J. Syst. Evol. Microbiol.">
        <title>The Global Catalogue of Microorganisms (GCM) 10K type strain sequencing project: providing services to taxonomists for standard genome sequencing and annotation.</title>
        <authorList>
            <consortium name="The Broad Institute Genomics Platform"/>
            <consortium name="The Broad Institute Genome Sequencing Center for Infectious Disease"/>
            <person name="Wu L."/>
            <person name="Ma J."/>
        </authorList>
    </citation>
    <scope>NUCLEOTIDE SEQUENCE [LARGE SCALE GENOMIC DNA]</scope>
    <source>
        <strain evidence="5">JCM 17923</strain>
    </source>
</reference>
<comment type="subcellular location">
    <subcellularLocation>
        <location evidence="1">Cell outer membrane</location>
    </subcellularLocation>
</comment>
<keyword evidence="5" id="KW-1185">Reference proteome</keyword>
<sequence>MKLLLINRSSVNLSSRQGLKAGLLLAGLVLALPVAAQPGRTTPPKPRGKIEEAEIEIVKERVNQLPEATRNFDKIRLPAPPQTERKVTYTFPDFRLPADRLNPSVRVLTIRQEEPAPLMGKYVKVGIGNYGTFFGRAHLHSTRTSDLAYGVDLRHVNSLNGPVDAKNSAVSESSATLMGEKYLGSTAVGATVDLGHERYKFYGYDRSKPQPEAGSIGQAFSRGAVKAYAHNRDPQQQLQYDAGLGFKYWKDNFVASESNFTINGKAGYALGETSRVTLAADASFIADKDSGRLGSRTRSFVQGTPAYELTGKRISVMLGATIGYSSDTINNVSPVLFNPAVRVGYTLVPEKFTVYAGLGGAIQRVTRYDLSTENPWLNQGLQVGDTRRGPTVYGGFNSTPVRGLELNARATYSRDKNLYFYLNNPVNPAKFDLVYDRETTQLLNVHGELLYTSAEKFRLGTRLDYNMYTLGSLAKPFHRPEFQSSVFGTYNAFDKLLLGVEAYFYSASYGISYTSNGDKSVPDFYRATNAIYDLNLRADYRITPNLSIFVMGNNLANQQYQRFYRYPVKGINVIGGASYSF</sequence>
<evidence type="ECO:0000313" key="5">
    <source>
        <dbReference type="Proteomes" id="UP001501153"/>
    </source>
</evidence>
<protein>
    <submittedName>
        <fullName evidence="4">TonB-dependent receptor</fullName>
    </submittedName>
</protein>
<dbReference type="SUPFAM" id="SSF56935">
    <property type="entry name" value="Porins"/>
    <property type="match status" value="1"/>
</dbReference>
<gene>
    <name evidence="4" type="ORF">GCM10023185_21540</name>
</gene>
<name>A0ABP8IE50_9BACT</name>
<proteinExistence type="predicted"/>
<keyword evidence="3" id="KW-0998">Cell outer membrane</keyword>
<dbReference type="EMBL" id="BAABGZ010000021">
    <property type="protein sequence ID" value="GAA4357046.1"/>
    <property type="molecule type" value="Genomic_DNA"/>
</dbReference>
<dbReference type="Proteomes" id="UP001501153">
    <property type="component" value="Unassembled WGS sequence"/>
</dbReference>
<dbReference type="Gene3D" id="2.40.170.20">
    <property type="entry name" value="TonB-dependent receptor, beta-barrel domain"/>
    <property type="match status" value="1"/>
</dbReference>
<evidence type="ECO:0000313" key="4">
    <source>
        <dbReference type="EMBL" id="GAA4357046.1"/>
    </source>
</evidence>
<keyword evidence="2" id="KW-0472">Membrane</keyword>
<evidence type="ECO:0000256" key="2">
    <source>
        <dbReference type="ARBA" id="ARBA00023136"/>
    </source>
</evidence>
<dbReference type="RefSeq" id="WP_345236046.1">
    <property type="nucleotide sequence ID" value="NZ_BAABGZ010000021.1"/>
</dbReference>
<evidence type="ECO:0000256" key="3">
    <source>
        <dbReference type="ARBA" id="ARBA00023237"/>
    </source>
</evidence>